<dbReference type="Gene3D" id="3.10.410.10">
    <property type="entry name" value="Formyltetrahydrofolate synthetase, domain 3"/>
    <property type="match status" value="1"/>
</dbReference>
<dbReference type="Gene3D" id="3.40.50.300">
    <property type="entry name" value="P-loop containing nucleotide triphosphate hydrolases"/>
    <property type="match status" value="1"/>
</dbReference>
<organism evidence="9 10">
    <name type="scientific">Peribacillus deserti</name>
    <dbReference type="NCBI Taxonomy" id="673318"/>
    <lineage>
        <taxon>Bacteria</taxon>
        <taxon>Bacillati</taxon>
        <taxon>Bacillota</taxon>
        <taxon>Bacilli</taxon>
        <taxon>Bacillales</taxon>
        <taxon>Bacillaceae</taxon>
        <taxon>Peribacillus</taxon>
    </lineage>
</organism>
<evidence type="ECO:0000256" key="4">
    <source>
        <dbReference type="ARBA" id="ARBA00022741"/>
    </source>
</evidence>
<evidence type="ECO:0000256" key="1">
    <source>
        <dbReference type="ARBA" id="ARBA00004777"/>
    </source>
</evidence>
<dbReference type="RefSeq" id="WP_101645071.1">
    <property type="nucleotide sequence ID" value="NZ_PGUY01000062.1"/>
</dbReference>
<accession>A0A2N5M210</accession>
<reference evidence="9 10" key="1">
    <citation type="submission" date="2017-11" db="EMBL/GenBank/DDBJ databases">
        <title>Comparitive Functional Genomics of Dry Heat Resistant strains isolated from the Viking Spacecraft.</title>
        <authorList>
            <person name="Seuylemezian A."/>
            <person name="Cooper K."/>
            <person name="Vaishampayan P."/>
        </authorList>
    </citation>
    <scope>NUCLEOTIDE SEQUENCE [LARGE SCALE GENOMIC DNA]</scope>
    <source>
        <strain evidence="9 10">V1-29</strain>
    </source>
</reference>
<dbReference type="FunFam" id="3.30.1510.10:FF:000001">
    <property type="entry name" value="Formate--tetrahydrofolate ligase"/>
    <property type="match status" value="1"/>
</dbReference>
<dbReference type="EC" id="6.3.4.3" evidence="8"/>
<dbReference type="GO" id="GO:0004329">
    <property type="term" value="F:formate-tetrahydrofolate ligase activity"/>
    <property type="evidence" value="ECO:0007669"/>
    <property type="project" value="UniProtKB-UniRule"/>
</dbReference>
<sequence>MDTETKKVKSDIEIANDAYIKPITEIAAELDISDNEIELYGKYKAKLSLDILNRLDQSEDGKLILVTAINPTKAGEGKTTVTVGLADAFTALGEKAMIAMREPSLGPVMGIKGGAAGGGYSQVLPMTEINLHFNGDIHAITAANNTLAALIDNHLHQGNHLCIDPRKIVWKRVVDINDRALRNVVVGLGGPMQGIPREDGFDITVASEIMAVVCLAQDLDDMKERLSRMVVAWTYNDEPVTVQDLGVEGALALLLKDAIKPNIVQTIAHTPALIHGGPFANIAHGCNSAIATRTALKLADYVVTEAGFGADLGAEKFLNIKSRMAGLKPDAVVIVATIRALKMHGGVDKNELGTEDIGALKKGIENLKKHGETISSFGLPFVIALNRFVTDTHLELEVFKGLMEQENIPYALTEVWEKGGAGGTALAESIKQIIDEKENHYAPLYELTHSIEDKITIIAKKVYGAEGVDFTPQARKKLEKFKEQGWDSLPVCMAKTQYSLSDNPNALGRPSGFTITIRDLKPSIGAGFIVALTGDIMTMPGLPKHPAALNMDVTEDGKAIGLF</sequence>
<dbReference type="AlphaFoldDB" id="A0A2N5M210"/>
<comment type="similarity">
    <text evidence="7 8">Belongs to the formate--tetrahydrofolate ligase family.</text>
</comment>
<feature type="binding site" evidence="8">
    <location>
        <begin position="72"/>
        <end position="79"/>
    </location>
    <ligand>
        <name>ATP</name>
        <dbReference type="ChEBI" id="CHEBI:30616"/>
    </ligand>
</feature>
<dbReference type="FunFam" id="3.10.410.10:FF:000001">
    <property type="entry name" value="Putative formate--tetrahydrofolate ligase"/>
    <property type="match status" value="1"/>
</dbReference>
<evidence type="ECO:0000256" key="3">
    <source>
        <dbReference type="ARBA" id="ARBA00022598"/>
    </source>
</evidence>
<evidence type="ECO:0000256" key="7">
    <source>
        <dbReference type="ARBA" id="ARBA00061363"/>
    </source>
</evidence>
<dbReference type="Proteomes" id="UP000234748">
    <property type="component" value="Unassembled WGS sequence"/>
</dbReference>
<evidence type="ECO:0000313" key="10">
    <source>
        <dbReference type="Proteomes" id="UP000234748"/>
    </source>
</evidence>
<dbReference type="CDD" id="cd00477">
    <property type="entry name" value="FTHFS"/>
    <property type="match status" value="1"/>
</dbReference>
<dbReference type="HAMAP" id="MF_01543">
    <property type="entry name" value="FTHFS"/>
    <property type="match status" value="1"/>
</dbReference>
<keyword evidence="10" id="KW-1185">Reference proteome</keyword>
<protein>
    <recommendedName>
        <fullName evidence="8">Formate--tetrahydrofolate ligase</fullName>
        <ecNumber evidence="8">6.3.4.3</ecNumber>
    </recommendedName>
    <alternativeName>
        <fullName evidence="8">Formyltetrahydrofolate synthetase</fullName>
        <shortName evidence="8">FHS</shortName>
        <shortName evidence="8">FTHFS</shortName>
    </alternativeName>
</protein>
<dbReference type="OrthoDB" id="9761733at2"/>
<keyword evidence="5 8" id="KW-0067">ATP-binding</keyword>
<dbReference type="GO" id="GO:0005524">
    <property type="term" value="F:ATP binding"/>
    <property type="evidence" value="ECO:0007669"/>
    <property type="project" value="UniProtKB-UniRule"/>
</dbReference>
<dbReference type="NCBIfam" id="NF010030">
    <property type="entry name" value="PRK13505.1"/>
    <property type="match status" value="1"/>
</dbReference>
<evidence type="ECO:0000256" key="5">
    <source>
        <dbReference type="ARBA" id="ARBA00022840"/>
    </source>
</evidence>
<dbReference type="PROSITE" id="PS00721">
    <property type="entry name" value="FTHFS_1"/>
    <property type="match status" value="1"/>
</dbReference>
<dbReference type="InterPro" id="IPR000559">
    <property type="entry name" value="Formate_THF_ligase"/>
</dbReference>
<proteinExistence type="inferred from homology"/>
<dbReference type="InterPro" id="IPR020628">
    <property type="entry name" value="Formate_THF_ligase_CS"/>
</dbReference>
<comment type="caution">
    <text evidence="9">The sequence shown here is derived from an EMBL/GenBank/DDBJ whole genome shotgun (WGS) entry which is preliminary data.</text>
</comment>
<evidence type="ECO:0000256" key="6">
    <source>
        <dbReference type="ARBA" id="ARBA00049033"/>
    </source>
</evidence>
<name>A0A2N5M210_9BACI</name>
<evidence type="ECO:0000313" key="9">
    <source>
        <dbReference type="EMBL" id="PLT28406.1"/>
    </source>
</evidence>
<evidence type="ECO:0000256" key="8">
    <source>
        <dbReference type="HAMAP-Rule" id="MF_01543"/>
    </source>
</evidence>
<comment type="pathway">
    <text evidence="1 8">One-carbon metabolism; tetrahydrofolate interconversion.</text>
</comment>
<evidence type="ECO:0000256" key="2">
    <source>
        <dbReference type="ARBA" id="ARBA00022563"/>
    </source>
</evidence>
<dbReference type="EMBL" id="PGUY01000062">
    <property type="protein sequence ID" value="PLT28406.1"/>
    <property type="molecule type" value="Genomic_DNA"/>
</dbReference>
<dbReference type="InterPro" id="IPR027417">
    <property type="entry name" value="P-loop_NTPase"/>
</dbReference>
<keyword evidence="3 8" id="KW-0436">Ligase</keyword>
<dbReference type="UniPathway" id="UPA00193"/>
<gene>
    <name evidence="8" type="primary">fhs</name>
    <name evidence="9" type="ORF">CUU66_19540</name>
</gene>
<dbReference type="SUPFAM" id="SSF52540">
    <property type="entry name" value="P-loop containing nucleoside triphosphate hydrolases"/>
    <property type="match status" value="1"/>
</dbReference>
<dbReference type="GO" id="GO:0035999">
    <property type="term" value="P:tetrahydrofolate interconversion"/>
    <property type="evidence" value="ECO:0007669"/>
    <property type="project" value="UniProtKB-UniRule"/>
</dbReference>
<keyword evidence="2 8" id="KW-0554">One-carbon metabolism</keyword>
<comment type="catalytic activity">
    <reaction evidence="6 8">
        <text>(6S)-5,6,7,8-tetrahydrofolate + formate + ATP = (6R)-10-formyltetrahydrofolate + ADP + phosphate</text>
        <dbReference type="Rhea" id="RHEA:20221"/>
        <dbReference type="ChEBI" id="CHEBI:15740"/>
        <dbReference type="ChEBI" id="CHEBI:30616"/>
        <dbReference type="ChEBI" id="CHEBI:43474"/>
        <dbReference type="ChEBI" id="CHEBI:57453"/>
        <dbReference type="ChEBI" id="CHEBI:195366"/>
        <dbReference type="ChEBI" id="CHEBI:456216"/>
        <dbReference type="EC" id="6.3.4.3"/>
    </reaction>
</comment>
<dbReference type="PROSITE" id="PS00722">
    <property type="entry name" value="FTHFS_2"/>
    <property type="match status" value="1"/>
</dbReference>
<keyword evidence="4 8" id="KW-0547">Nucleotide-binding</keyword>
<dbReference type="Gene3D" id="3.30.1510.10">
    <property type="entry name" value="Domain 2, N(10)-formyltetrahydrofolate synthetase"/>
    <property type="match status" value="1"/>
</dbReference>
<dbReference type="Pfam" id="PF01268">
    <property type="entry name" value="FTHFS"/>
    <property type="match status" value="1"/>
</dbReference>